<evidence type="ECO:0000256" key="6">
    <source>
        <dbReference type="PIRSR" id="PIRSR601382-2"/>
    </source>
</evidence>
<evidence type="ECO:0000313" key="8">
    <source>
        <dbReference type="Proteomes" id="UP000887226"/>
    </source>
</evidence>
<comment type="cofactor">
    <cofactor evidence="1 6">
        <name>Ca(2+)</name>
        <dbReference type="ChEBI" id="CHEBI:29108"/>
    </cofactor>
</comment>
<keyword evidence="4 7" id="KW-0378">Hydrolase</keyword>
<dbReference type="Proteomes" id="UP000887226">
    <property type="component" value="Unassembled WGS sequence"/>
</dbReference>
<dbReference type="InterPro" id="IPR050749">
    <property type="entry name" value="Glycosyl_Hydrolase_47"/>
</dbReference>
<dbReference type="InterPro" id="IPR012341">
    <property type="entry name" value="6hp_glycosidase-like_sf"/>
</dbReference>
<dbReference type="Gene3D" id="1.50.10.10">
    <property type="match status" value="2"/>
</dbReference>
<evidence type="ECO:0000256" key="3">
    <source>
        <dbReference type="ARBA" id="ARBA00007658"/>
    </source>
</evidence>
<evidence type="ECO:0000256" key="5">
    <source>
        <dbReference type="ARBA" id="ARBA00023157"/>
    </source>
</evidence>
<name>A0A9P8CB18_9HELO</name>
<reference evidence="7" key="1">
    <citation type="journal article" date="2021" name="IMA Fungus">
        <title>Genomic characterization of three marine fungi, including Emericellopsis atlantica sp. nov. with signatures of a generalist lifestyle and marine biomass degradation.</title>
        <authorList>
            <person name="Hagestad O.C."/>
            <person name="Hou L."/>
            <person name="Andersen J.H."/>
            <person name="Hansen E.H."/>
            <person name="Altermark B."/>
            <person name="Li C."/>
            <person name="Kuhnert E."/>
            <person name="Cox R.J."/>
            <person name="Crous P.W."/>
            <person name="Spatafora J.W."/>
            <person name="Lail K."/>
            <person name="Amirebrahimi M."/>
            <person name="Lipzen A."/>
            <person name="Pangilinan J."/>
            <person name="Andreopoulos W."/>
            <person name="Hayes R.D."/>
            <person name="Ng V."/>
            <person name="Grigoriev I.V."/>
            <person name="Jackson S.A."/>
            <person name="Sutton T.D.S."/>
            <person name="Dobson A.D.W."/>
            <person name="Rama T."/>
        </authorList>
    </citation>
    <scope>NUCLEOTIDE SEQUENCE</scope>
    <source>
        <strain evidence="7">TRa3180A</strain>
    </source>
</reference>
<evidence type="ECO:0000256" key="1">
    <source>
        <dbReference type="ARBA" id="ARBA00001913"/>
    </source>
</evidence>
<comment type="similarity">
    <text evidence="3">Belongs to the glycosyl hydrolase 47 family.</text>
</comment>
<keyword evidence="6" id="KW-0106">Calcium</keyword>
<dbReference type="Pfam" id="PF01532">
    <property type="entry name" value="Glyco_hydro_47"/>
    <property type="match status" value="1"/>
</dbReference>
<dbReference type="PANTHER" id="PTHR11742:SF49">
    <property type="entry name" value="ALPHA-1,2-MANNOSIDASE"/>
    <property type="match status" value="1"/>
</dbReference>
<sequence length="95" mass="11054">MSLWYTSFVKIKDARYILRPEAIEPVFILYRITSDETLKYFYLTFSELDLVSLNEYGLNTEAHPCSDQAELPSRYLSLDLVGILVWAYMDITGDT</sequence>
<organism evidence="7 8">
    <name type="scientific">Calycina marina</name>
    <dbReference type="NCBI Taxonomy" id="1763456"/>
    <lineage>
        <taxon>Eukaryota</taxon>
        <taxon>Fungi</taxon>
        <taxon>Dikarya</taxon>
        <taxon>Ascomycota</taxon>
        <taxon>Pezizomycotina</taxon>
        <taxon>Leotiomycetes</taxon>
        <taxon>Helotiales</taxon>
        <taxon>Pezizellaceae</taxon>
        <taxon>Calycina</taxon>
    </lineage>
</organism>
<dbReference type="InterPro" id="IPR036026">
    <property type="entry name" value="Seven-hairpin_glycosidases"/>
</dbReference>
<evidence type="ECO:0000313" key="7">
    <source>
        <dbReference type="EMBL" id="KAG9240105.1"/>
    </source>
</evidence>
<dbReference type="GO" id="GO:0016020">
    <property type="term" value="C:membrane"/>
    <property type="evidence" value="ECO:0007669"/>
    <property type="project" value="InterPro"/>
</dbReference>
<keyword evidence="6" id="KW-0479">Metal-binding</keyword>
<evidence type="ECO:0000256" key="4">
    <source>
        <dbReference type="ARBA" id="ARBA00022801"/>
    </source>
</evidence>
<dbReference type="GO" id="GO:0036503">
    <property type="term" value="P:ERAD pathway"/>
    <property type="evidence" value="ECO:0007669"/>
    <property type="project" value="UniProtKB-ARBA"/>
</dbReference>
<dbReference type="GO" id="GO:0005509">
    <property type="term" value="F:calcium ion binding"/>
    <property type="evidence" value="ECO:0007669"/>
    <property type="project" value="InterPro"/>
</dbReference>
<keyword evidence="5" id="KW-1015">Disulfide bond</keyword>
<feature type="binding site" evidence="6">
    <location>
        <position position="60"/>
    </location>
    <ligand>
        <name>Ca(2+)</name>
        <dbReference type="ChEBI" id="CHEBI:29108"/>
    </ligand>
</feature>
<comment type="pathway">
    <text evidence="2">Protein modification; protein glycosylation.</text>
</comment>
<dbReference type="SUPFAM" id="SSF48225">
    <property type="entry name" value="Seven-hairpin glycosidases"/>
    <property type="match status" value="1"/>
</dbReference>
<dbReference type="GO" id="GO:0004571">
    <property type="term" value="F:mannosyl-oligosaccharide 1,2-alpha-mannosidase activity"/>
    <property type="evidence" value="ECO:0007669"/>
    <property type="project" value="InterPro"/>
</dbReference>
<dbReference type="OrthoDB" id="8118055at2759"/>
<dbReference type="EMBL" id="MU254587">
    <property type="protein sequence ID" value="KAG9240105.1"/>
    <property type="molecule type" value="Genomic_DNA"/>
</dbReference>
<accession>A0A9P8CB18</accession>
<dbReference type="PANTHER" id="PTHR11742">
    <property type="entry name" value="MANNOSYL-OLIGOSACCHARIDE ALPHA-1,2-MANNOSIDASE-RELATED"/>
    <property type="match status" value="1"/>
</dbReference>
<keyword evidence="8" id="KW-1185">Reference proteome</keyword>
<dbReference type="GO" id="GO:0005975">
    <property type="term" value="P:carbohydrate metabolic process"/>
    <property type="evidence" value="ECO:0007669"/>
    <property type="project" value="InterPro"/>
</dbReference>
<proteinExistence type="inferred from homology"/>
<gene>
    <name evidence="7" type="ORF">BJ878DRAFT_320120</name>
</gene>
<protein>
    <submittedName>
        <fullName evidence="7">Glycoside hydrolase</fullName>
    </submittedName>
</protein>
<comment type="caution">
    <text evidence="7">The sequence shown here is derived from an EMBL/GenBank/DDBJ whole genome shotgun (WGS) entry which is preliminary data.</text>
</comment>
<dbReference type="AlphaFoldDB" id="A0A9P8CB18"/>
<dbReference type="GO" id="GO:0005783">
    <property type="term" value="C:endoplasmic reticulum"/>
    <property type="evidence" value="ECO:0007669"/>
    <property type="project" value="TreeGrafter"/>
</dbReference>
<evidence type="ECO:0000256" key="2">
    <source>
        <dbReference type="ARBA" id="ARBA00004922"/>
    </source>
</evidence>
<dbReference type="InterPro" id="IPR001382">
    <property type="entry name" value="Glyco_hydro_47"/>
</dbReference>